<evidence type="ECO:0000313" key="2">
    <source>
        <dbReference type="EMBL" id="GAA5171548.1"/>
    </source>
</evidence>
<feature type="compositionally biased region" description="Gly residues" evidence="1">
    <location>
        <begin position="833"/>
        <end position="846"/>
    </location>
</feature>
<sequence>MAGAAPIAGATRTTTGQQPLEHPAQGLLGLLSGVLARDLGNQVRGEVGEVAQRLVHARRLLPLGLLLLLAGGLRLGHERVVVQLLPAVHVIRERPAVLRADPTDALRQRPRLLLRALVDAKQFEQLGHEAVGQLPDGLADVRLLPIAVPRRLRRVVSRKRPRLLFRATNTEQLEQALDEVAGELGDVLATLAAVGGLLGGGRPGLSATSVSRPPAVAQRLCELVGQFFQGLVDLLRGLLAGHVLHDPGHHIGEPVEDLIQVRLLLPRALPGTALVATSDTEQLHQVGNEATGQLGNITGPAVTRHTSRQRLRLLFRTGAAVRAPADAQQLQQTGHEVVGQLVDVLAEILLGRPLGTLAVAGARLPRGLARAVGTLADAEQLEQVRDKVAGQLGNLAALPVTGHVGRKRPRLLVRGTAAAVRALADAQQLQQTGHEVVGQLADVLAEVLLGWPLGTLALLTVAVSGDAELAEQVGQEVVHRPTDRLAHARLPQVVSRERPRLLLRAGTTGRTLADAQQIQQIGHEAVGQLGDLLGLPLRHVGRKRVRLLGAAGVLADQVQQVRHEVVGEVADLVILLGGPVLGATAAAREAADQVPDEPEDAADEVVDAAGRGAVVLARPGGRVVLGGAVALGARAVRGWGAASAADAGVVADQARVLVGAAERQAEDGLLVLLGRETGTAVRNMLGGALGHGELKIARAVAGAAVLVELVADRERLGDLVGQLGQRGAGVRAGLLAGHSTDDPGHQVDHAAHHLLDLFGRGGLHRGTGTGLLPGGRRAVRGRIGGVRNPCGGLTRQRRRRRGRVTALRGVVGQTLQQVRHELRHRGANRVGHPTGGHGVVPLGAGGDRPLRFPDDALRVGRLRPVDRLRVRGRVALARIADLVEEAGDEVGHRVDNRAAETAFRGHRTLAAVRGHRRLGAVSGAGVATDERPIGRFRGRRVGGRRGLIPGAQLGQ</sequence>
<feature type="region of interest" description="Disordered" evidence="1">
    <location>
        <begin position="827"/>
        <end position="846"/>
    </location>
</feature>
<dbReference type="EMBL" id="BAABJP010000048">
    <property type="protein sequence ID" value="GAA5171548.1"/>
    <property type="molecule type" value="Genomic_DNA"/>
</dbReference>
<reference evidence="3" key="1">
    <citation type="journal article" date="2019" name="Int. J. Syst. Evol. Microbiol.">
        <title>The Global Catalogue of Microorganisms (GCM) 10K type strain sequencing project: providing services to taxonomists for standard genome sequencing and annotation.</title>
        <authorList>
            <consortium name="The Broad Institute Genomics Platform"/>
            <consortium name="The Broad Institute Genome Sequencing Center for Infectious Disease"/>
            <person name="Wu L."/>
            <person name="Ma J."/>
        </authorList>
    </citation>
    <scope>NUCLEOTIDE SEQUENCE [LARGE SCALE GENOMIC DNA]</scope>
    <source>
        <strain evidence="3">JCM 18303</strain>
    </source>
</reference>
<name>A0ABP9R4W5_9PSEU</name>
<evidence type="ECO:0000313" key="3">
    <source>
        <dbReference type="Proteomes" id="UP001428817"/>
    </source>
</evidence>
<keyword evidence="3" id="KW-1185">Reference proteome</keyword>
<proteinExistence type="predicted"/>
<gene>
    <name evidence="2" type="ORF">GCM10023321_70290</name>
</gene>
<dbReference type="Proteomes" id="UP001428817">
    <property type="component" value="Unassembled WGS sequence"/>
</dbReference>
<evidence type="ECO:0000256" key="1">
    <source>
        <dbReference type="SAM" id="MobiDB-lite"/>
    </source>
</evidence>
<protein>
    <submittedName>
        <fullName evidence="2">Uncharacterized protein</fullName>
    </submittedName>
</protein>
<organism evidence="2 3">
    <name type="scientific">Pseudonocardia eucalypti</name>
    <dbReference type="NCBI Taxonomy" id="648755"/>
    <lineage>
        <taxon>Bacteria</taxon>
        <taxon>Bacillati</taxon>
        <taxon>Actinomycetota</taxon>
        <taxon>Actinomycetes</taxon>
        <taxon>Pseudonocardiales</taxon>
        <taxon>Pseudonocardiaceae</taxon>
        <taxon>Pseudonocardia</taxon>
    </lineage>
</organism>
<feature type="region of interest" description="Disordered" evidence="1">
    <location>
        <begin position="1"/>
        <end position="21"/>
    </location>
</feature>
<comment type="caution">
    <text evidence="2">The sequence shown here is derived from an EMBL/GenBank/DDBJ whole genome shotgun (WGS) entry which is preliminary data.</text>
</comment>
<accession>A0ABP9R4W5</accession>